<dbReference type="RefSeq" id="WP_327983980.1">
    <property type="nucleotide sequence ID" value="NZ_CP136426.1"/>
</dbReference>
<dbReference type="KEGG" id="bpor:BPO_1968"/>
<proteinExistence type="predicted"/>
<sequence>MDIEETREKILIQQEEKVNRFFEENSVSIFDYRDFICHFPYKKQAFQILRKNWKSTHSRYLIRFFSIYGDRDMVRLNREKLFETVESRKEFIFKVLLWGYPTKGRGNNIDKILEADNLDKLRVIVDKYKNNNISTEELEKDISEINGLGISTMSKFLYFLNAKIDGFKALILDDQIMSVINEKRIIELNDLSKFLRSNAVKKYSQYLEKMERLSKEMECEPDQIEIFLYSFGKNIS</sequence>
<evidence type="ECO:0000313" key="2">
    <source>
        <dbReference type="Proteomes" id="UP001432059"/>
    </source>
</evidence>
<dbReference type="InterPro" id="IPR048868">
    <property type="entry name" value="OGG-like_put"/>
</dbReference>
<dbReference type="AlphaFoldDB" id="A0AAU0F5J0"/>
<accession>A0AAU0F5J0</accession>
<reference evidence="1" key="1">
    <citation type="submission" date="2023-10" db="EMBL/GenBank/DDBJ databases">
        <title>Characterization and whole genome sequencing of a novel strain of Bergeyella porcorum QD2021 isolated from pig.</title>
        <authorList>
            <person name="Liu G."/>
            <person name="Chen C."/>
            <person name="Han X."/>
        </authorList>
    </citation>
    <scope>NUCLEOTIDE SEQUENCE</scope>
    <source>
        <strain evidence="1">QD2021</strain>
    </source>
</reference>
<keyword evidence="2" id="KW-1185">Reference proteome</keyword>
<dbReference type="Proteomes" id="UP001432059">
    <property type="component" value="Chromosome"/>
</dbReference>
<protein>
    <recommendedName>
        <fullName evidence="3">DNA-3-methyladenine glycosylase 2 family protein</fullName>
    </recommendedName>
</protein>
<organism evidence="1 2">
    <name type="scientific">Bergeyella porcorum</name>
    <dbReference type="NCBI Taxonomy" id="1735111"/>
    <lineage>
        <taxon>Bacteria</taxon>
        <taxon>Pseudomonadati</taxon>
        <taxon>Bacteroidota</taxon>
        <taxon>Flavobacteriia</taxon>
        <taxon>Flavobacteriales</taxon>
        <taxon>Weeksellaceae</taxon>
        <taxon>Bergeyella</taxon>
    </lineage>
</organism>
<gene>
    <name evidence="1" type="ORF">BPO_1968</name>
</gene>
<dbReference type="EMBL" id="CP136426">
    <property type="protein sequence ID" value="WOC52615.1"/>
    <property type="molecule type" value="Genomic_DNA"/>
</dbReference>
<dbReference type="Pfam" id="PF21790">
    <property type="entry name" value="OGG"/>
    <property type="match status" value="1"/>
</dbReference>
<evidence type="ECO:0008006" key="3">
    <source>
        <dbReference type="Google" id="ProtNLM"/>
    </source>
</evidence>
<evidence type="ECO:0000313" key="1">
    <source>
        <dbReference type="EMBL" id="WOC52615.1"/>
    </source>
</evidence>
<name>A0AAU0F5J0_9FLAO</name>